<organism evidence="2 3">
    <name type="scientific">Hyphomicrobium facile</name>
    <dbReference type="NCBI Taxonomy" id="51670"/>
    <lineage>
        <taxon>Bacteria</taxon>
        <taxon>Pseudomonadati</taxon>
        <taxon>Pseudomonadota</taxon>
        <taxon>Alphaproteobacteria</taxon>
        <taxon>Hyphomicrobiales</taxon>
        <taxon>Hyphomicrobiaceae</taxon>
        <taxon>Hyphomicrobium</taxon>
    </lineage>
</organism>
<dbReference type="InterPro" id="IPR000792">
    <property type="entry name" value="Tscrpt_reg_LuxR_C"/>
</dbReference>
<dbReference type="InterPro" id="IPR036388">
    <property type="entry name" value="WH-like_DNA-bd_sf"/>
</dbReference>
<accession>A0A1I7NQ43</accession>
<dbReference type="SUPFAM" id="SSF46894">
    <property type="entry name" value="C-terminal effector domain of the bipartite response regulators"/>
    <property type="match status" value="1"/>
</dbReference>
<name>A0A1I7NQ43_9HYPH</name>
<sequence>MRGILAAADVFTLDLPVMSEVLNDANWYVNLGTAAKSAGTPAFYENMLRLFGSGVSHDYGFAVRYGNPESTDVLCTTGHPDFIVDEYKTTYHQVDPFGSFWRSTRRKGLVTSEEAISDTAETRLYTSVFLRRAKVADEIGIVFPSPGKTCIALFLESSDRKFSAELAAHIERIFPALEGLHFAHLARSFGKLCDFAPGADEGVTPPLLLTDRHGNVIYRSVSWREAEDREPRLVNLRKDVRTIDRDDIEISETMRLKVARLPDDFSIAPEGHIYLLNWRSIRQPAENLAATDDLAIAPLTKLENDVLALIKLTKSSGQIAVELGIAKGTVKNYKQRLYRKFAVNSERELLGLLSKSQA</sequence>
<dbReference type="STRING" id="51670.SAMN04488557_2793"/>
<dbReference type="OrthoDB" id="343383at2"/>
<proteinExistence type="predicted"/>
<gene>
    <name evidence="2" type="ORF">SAMN04488557_2793</name>
</gene>
<dbReference type="CDD" id="cd06170">
    <property type="entry name" value="LuxR_C_like"/>
    <property type="match status" value="1"/>
</dbReference>
<evidence type="ECO:0000259" key="1">
    <source>
        <dbReference type="PROSITE" id="PS50043"/>
    </source>
</evidence>
<evidence type="ECO:0000313" key="3">
    <source>
        <dbReference type="Proteomes" id="UP000199423"/>
    </source>
</evidence>
<reference evidence="3" key="1">
    <citation type="submission" date="2016-10" db="EMBL/GenBank/DDBJ databases">
        <authorList>
            <person name="Varghese N."/>
            <person name="Submissions S."/>
        </authorList>
    </citation>
    <scope>NUCLEOTIDE SEQUENCE [LARGE SCALE GENOMIC DNA]</scope>
    <source>
        <strain evidence="3">DSM 1565</strain>
    </source>
</reference>
<dbReference type="GO" id="GO:0006355">
    <property type="term" value="P:regulation of DNA-templated transcription"/>
    <property type="evidence" value="ECO:0007669"/>
    <property type="project" value="InterPro"/>
</dbReference>
<dbReference type="GO" id="GO:0003677">
    <property type="term" value="F:DNA binding"/>
    <property type="evidence" value="ECO:0007669"/>
    <property type="project" value="InterPro"/>
</dbReference>
<keyword evidence="3" id="KW-1185">Reference proteome</keyword>
<dbReference type="RefSeq" id="WP_092868359.1">
    <property type="nucleotide sequence ID" value="NZ_FPCH01000003.1"/>
</dbReference>
<dbReference type="Proteomes" id="UP000199423">
    <property type="component" value="Unassembled WGS sequence"/>
</dbReference>
<dbReference type="EMBL" id="FPCH01000003">
    <property type="protein sequence ID" value="SFV36811.1"/>
    <property type="molecule type" value="Genomic_DNA"/>
</dbReference>
<dbReference type="SMART" id="SM00421">
    <property type="entry name" value="HTH_LUXR"/>
    <property type="match status" value="1"/>
</dbReference>
<protein>
    <submittedName>
        <fullName evidence="2">Regulatory protein, luxR family</fullName>
    </submittedName>
</protein>
<dbReference type="PROSITE" id="PS50043">
    <property type="entry name" value="HTH_LUXR_2"/>
    <property type="match status" value="1"/>
</dbReference>
<evidence type="ECO:0000313" key="2">
    <source>
        <dbReference type="EMBL" id="SFV36811.1"/>
    </source>
</evidence>
<dbReference type="InterPro" id="IPR016032">
    <property type="entry name" value="Sig_transdc_resp-reg_C-effctor"/>
</dbReference>
<feature type="domain" description="HTH luxR-type" evidence="1">
    <location>
        <begin position="292"/>
        <end position="357"/>
    </location>
</feature>
<dbReference type="AlphaFoldDB" id="A0A1I7NQ43"/>
<dbReference type="Gene3D" id="1.10.10.10">
    <property type="entry name" value="Winged helix-like DNA-binding domain superfamily/Winged helix DNA-binding domain"/>
    <property type="match status" value="1"/>
</dbReference>
<dbReference type="Pfam" id="PF00196">
    <property type="entry name" value="GerE"/>
    <property type="match status" value="1"/>
</dbReference>